<evidence type="ECO:0000256" key="2">
    <source>
        <dbReference type="ARBA" id="ARBA00022771"/>
    </source>
</evidence>
<dbReference type="GO" id="GO:0061630">
    <property type="term" value="F:ubiquitin protein ligase activity"/>
    <property type="evidence" value="ECO:0007669"/>
    <property type="project" value="TreeGrafter"/>
</dbReference>
<dbReference type="CDD" id="cd05819">
    <property type="entry name" value="NHL"/>
    <property type="match status" value="1"/>
</dbReference>
<feature type="non-terminal residue" evidence="6">
    <location>
        <position position="1"/>
    </location>
</feature>
<dbReference type="InterPro" id="IPR011042">
    <property type="entry name" value="6-blade_b-propeller_TolB-like"/>
</dbReference>
<dbReference type="OrthoDB" id="9974479at2759"/>
<reference evidence="6" key="1">
    <citation type="submission" date="2021-02" db="EMBL/GenBank/DDBJ databases">
        <authorList>
            <person name="Nowell W R."/>
        </authorList>
    </citation>
    <scope>NUCLEOTIDE SEQUENCE</scope>
</reference>
<evidence type="ECO:0000256" key="4">
    <source>
        <dbReference type="SAM" id="MobiDB-lite"/>
    </source>
</evidence>
<evidence type="ECO:0000256" key="1">
    <source>
        <dbReference type="ARBA" id="ARBA00022723"/>
    </source>
</evidence>
<keyword evidence="3" id="KW-0862">Zinc</keyword>
<organism evidence="6 7">
    <name type="scientific">Rotaria sordida</name>
    <dbReference type="NCBI Taxonomy" id="392033"/>
    <lineage>
        <taxon>Eukaryota</taxon>
        <taxon>Metazoa</taxon>
        <taxon>Spiralia</taxon>
        <taxon>Gnathifera</taxon>
        <taxon>Rotifera</taxon>
        <taxon>Eurotatoria</taxon>
        <taxon>Bdelloidea</taxon>
        <taxon>Philodinida</taxon>
        <taxon>Philodinidae</taxon>
        <taxon>Rotaria</taxon>
    </lineage>
</organism>
<dbReference type="InterPro" id="IPR007588">
    <property type="entry name" value="Znf_FLYWCH"/>
</dbReference>
<protein>
    <recommendedName>
        <fullName evidence="5">FLYWCH-type domain-containing protein</fullName>
    </recommendedName>
</protein>
<feature type="compositionally biased region" description="Polar residues" evidence="4">
    <location>
        <begin position="1"/>
        <end position="10"/>
    </location>
</feature>
<feature type="domain" description="FLYWCH-type" evidence="5">
    <location>
        <begin position="423"/>
        <end position="488"/>
    </location>
</feature>
<dbReference type="GO" id="GO:0043161">
    <property type="term" value="P:proteasome-mediated ubiquitin-dependent protein catabolic process"/>
    <property type="evidence" value="ECO:0007669"/>
    <property type="project" value="TreeGrafter"/>
</dbReference>
<dbReference type="GO" id="GO:0000209">
    <property type="term" value="P:protein polyubiquitination"/>
    <property type="evidence" value="ECO:0007669"/>
    <property type="project" value="TreeGrafter"/>
</dbReference>
<name>A0A815F9J6_9BILA</name>
<dbReference type="Proteomes" id="UP000663882">
    <property type="component" value="Unassembled WGS sequence"/>
</dbReference>
<accession>A0A815F9J6</accession>
<gene>
    <name evidence="6" type="ORF">RFH988_LOCUS30731</name>
</gene>
<dbReference type="PANTHER" id="PTHR24104:SF25">
    <property type="entry name" value="PROTEIN LIN-41"/>
    <property type="match status" value="1"/>
</dbReference>
<dbReference type="PANTHER" id="PTHR24104">
    <property type="entry name" value="E3 UBIQUITIN-PROTEIN LIGASE NHLRC1-RELATED"/>
    <property type="match status" value="1"/>
</dbReference>
<feature type="compositionally biased region" description="Polar residues" evidence="4">
    <location>
        <begin position="27"/>
        <end position="46"/>
    </location>
</feature>
<sequence>MYTNNSLTHTTTSIPSLSFNSSSTPSQHLYPTPQRQTPTPSCASLSSEIRNTAPSFQQDYQHLCSHQFQSQILTQDEWNLILTVRMMKTLNVLPSFQPPSSSLYQHSGDLTSYQSTSSNCQIGHQLSAPTFYTTAAGTLPTSPYYNEASSIHPYAAPTTASSIPPLLATAISSTAPLITAASSLASYAIVTSSLPRDTTAYSSSPLITTASSSLASYATTTSSLPPYTTASSLSSPYATTTSWLPPYTTVSSSSTPYATTTSSLPPYTTASSLSSSYATTSSLSSPYTTASSSPPPSTILILQELEQTLLPRIQQAHQNDSSISQLQLHSPTSPPVILMSPIQQQQQKSPNQYSSAAPQQTQSVYSHASATYQYDSSMSGPTIQLLDPTKPYRIGDTIKVAGRTLQSDTVSMKYWLEDDITITETTNGGHILNMAGYSYFRKIFGKNFTTWECEYRRRKHCSSIVIRSSNPTIKNYFRIYSIQGEHIHHPTPENIEIRLFKQRVRDRCRQELSCPRTIYEHELQKGKYSGEMLALLPTFYNMQAQLYRIRQEHLPTSPTDPNFQSHPGFTTTDQGKRFLLYDSNASQAPYVSAPSEVGRLLIYSSDLQLVILSKSKRIGSDGTFETAAQISHQYYIIMGEYEEKHPVIPNIPVDARWKQNGVTVAGGHGKGSTTNQLYSLFGLFVDDDQTMGIADGYNHRIIQWKMGDTNGQVVAGDNGRGTRLDQLYYPTDMLIDKETDSLIICDPGNRRVIRWSRRSGTTQGEILINNIDCRGLALDDQRYLYISDVEKYEVRRYQIGDKNGTIVAGGNGQGAGLNQRNFPTYIFVDQQQTVYMSDKNNHRVMKWNKGAKEGIVVAGGRGEGNALTQLSNPQGL</sequence>
<dbReference type="GO" id="GO:0008270">
    <property type="term" value="F:zinc ion binding"/>
    <property type="evidence" value="ECO:0007669"/>
    <property type="project" value="UniProtKB-KW"/>
</dbReference>
<keyword evidence="2" id="KW-0863">Zinc-finger</keyword>
<feature type="region of interest" description="Disordered" evidence="4">
    <location>
        <begin position="249"/>
        <end position="268"/>
    </location>
</feature>
<dbReference type="EMBL" id="CAJNOO010003142">
    <property type="protein sequence ID" value="CAF1320482.1"/>
    <property type="molecule type" value="Genomic_DNA"/>
</dbReference>
<feature type="region of interest" description="Disordered" evidence="4">
    <location>
        <begin position="1"/>
        <end position="46"/>
    </location>
</feature>
<proteinExistence type="predicted"/>
<dbReference type="Gene3D" id="2.120.10.30">
    <property type="entry name" value="TolB, C-terminal domain"/>
    <property type="match status" value="1"/>
</dbReference>
<evidence type="ECO:0000259" key="5">
    <source>
        <dbReference type="Pfam" id="PF04500"/>
    </source>
</evidence>
<comment type="caution">
    <text evidence="6">The sequence shown here is derived from an EMBL/GenBank/DDBJ whole genome shotgun (WGS) entry which is preliminary data.</text>
</comment>
<evidence type="ECO:0000313" key="7">
    <source>
        <dbReference type="Proteomes" id="UP000663882"/>
    </source>
</evidence>
<feature type="compositionally biased region" description="Polar residues" evidence="4">
    <location>
        <begin position="315"/>
        <end position="331"/>
    </location>
</feature>
<dbReference type="Gene3D" id="2.20.25.240">
    <property type="match status" value="1"/>
</dbReference>
<dbReference type="InterPro" id="IPR050952">
    <property type="entry name" value="TRIM-NHL_E3_ligases"/>
</dbReference>
<dbReference type="Pfam" id="PF04500">
    <property type="entry name" value="FLYWCH"/>
    <property type="match status" value="1"/>
</dbReference>
<feature type="region of interest" description="Disordered" evidence="4">
    <location>
        <begin position="315"/>
        <end position="336"/>
    </location>
</feature>
<dbReference type="AlphaFoldDB" id="A0A815F9J6"/>
<feature type="compositionally biased region" description="Low complexity" evidence="4">
    <location>
        <begin position="11"/>
        <end position="26"/>
    </location>
</feature>
<dbReference type="SUPFAM" id="SSF101898">
    <property type="entry name" value="NHL repeat"/>
    <property type="match status" value="1"/>
</dbReference>
<evidence type="ECO:0000256" key="3">
    <source>
        <dbReference type="ARBA" id="ARBA00022833"/>
    </source>
</evidence>
<keyword evidence="1" id="KW-0479">Metal-binding</keyword>
<evidence type="ECO:0000313" key="6">
    <source>
        <dbReference type="EMBL" id="CAF1320482.1"/>
    </source>
</evidence>